<evidence type="ECO:0000256" key="1">
    <source>
        <dbReference type="SAM" id="MobiDB-lite"/>
    </source>
</evidence>
<feature type="compositionally biased region" description="Low complexity" evidence="1">
    <location>
        <begin position="8"/>
        <end position="38"/>
    </location>
</feature>
<organism evidence="2 3">
    <name type="scientific">Microthyrium microscopicum</name>
    <dbReference type="NCBI Taxonomy" id="703497"/>
    <lineage>
        <taxon>Eukaryota</taxon>
        <taxon>Fungi</taxon>
        <taxon>Dikarya</taxon>
        <taxon>Ascomycota</taxon>
        <taxon>Pezizomycotina</taxon>
        <taxon>Dothideomycetes</taxon>
        <taxon>Dothideomycetes incertae sedis</taxon>
        <taxon>Microthyriales</taxon>
        <taxon>Microthyriaceae</taxon>
        <taxon>Microthyrium</taxon>
    </lineage>
</organism>
<feature type="region of interest" description="Disordered" evidence="1">
    <location>
        <begin position="1"/>
        <end position="72"/>
    </location>
</feature>
<dbReference type="OrthoDB" id="4157259at2759"/>
<dbReference type="AlphaFoldDB" id="A0A6A6UFQ8"/>
<keyword evidence="3" id="KW-1185">Reference proteome</keyword>
<sequence>MSNSITIPSSFRKPSSPTTPSSFASSNLSPSSYTPSESRLSKEAKGKGKQDAALEERERWASSPFRRRQSLMGKELERSEHIVVDVGSPEAPQLISCVKSSQGFDWNRSIFLPRYLTGDDGGLEHRQEPIEDVVVTDEEAQKWLPQW</sequence>
<feature type="compositionally biased region" description="Basic and acidic residues" evidence="1">
    <location>
        <begin position="39"/>
        <end position="60"/>
    </location>
</feature>
<protein>
    <submittedName>
        <fullName evidence="2">Uncharacterized protein</fullName>
    </submittedName>
</protein>
<evidence type="ECO:0000313" key="3">
    <source>
        <dbReference type="Proteomes" id="UP000799302"/>
    </source>
</evidence>
<name>A0A6A6UFQ8_9PEZI</name>
<gene>
    <name evidence="2" type="ORF">BT63DRAFT_453504</name>
</gene>
<reference evidence="2" key="1">
    <citation type="journal article" date="2020" name="Stud. Mycol.">
        <title>101 Dothideomycetes genomes: a test case for predicting lifestyles and emergence of pathogens.</title>
        <authorList>
            <person name="Haridas S."/>
            <person name="Albert R."/>
            <person name="Binder M."/>
            <person name="Bloem J."/>
            <person name="Labutti K."/>
            <person name="Salamov A."/>
            <person name="Andreopoulos B."/>
            <person name="Baker S."/>
            <person name="Barry K."/>
            <person name="Bills G."/>
            <person name="Bluhm B."/>
            <person name="Cannon C."/>
            <person name="Castanera R."/>
            <person name="Culley D."/>
            <person name="Daum C."/>
            <person name="Ezra D."/>
            <person name="Gonzalez J."/>
            <person name="Henrissat B."/>
            <person name="Kuo A."/>
            <person name="Liang C."/>
            <person name="Lipzen A."/>
            <person name="Lutzoni F."/>
            <person name="Magnuson J."/>
            <person name="Mondo S."/>
            <person name="Nolan M."/>
            <person name="Ohm R."/>
            <person name="Pangilinan J."/>
            <person name="Park H.-J."/>
            <person name="Ramirez L."/>
            <person name="Alfaro M."/>
            <person name="Sun H."/>
            <person name="Tritt A."/>
            <person name="Yoshinaga Y."/>
            <person name="Zwiers L.-H."/>
            <person name="Turgeon B."/>
            <person name="Goodwin S."/>
            <person name="Spatafora J."/>
            <person name="Crous P."/>
            <person name="Grigoriev I."/>
        </authorList>
    </citation>
    <scope>NUCLEOTIDE SEQUENCE</scope>
    <source>
        <strain evidence="2">CBS 115976</strain>
    </source>
</reference>
<dbReference type="EMBL" id="MU004233">
    <property type="protein sequence ID" value="KAF2671119.1"/>
    <property type="molecule type" value="Genomic_DNA"/>
</dbReference>
<evidence type="ECO:0000313" key="2">
    <source>
        <dbReference type="EMBL" id="KAF2671119.1"/>
    </source>
</evidence>
<accession>A0A6A6UFQ8</accession>
<proteinExistence type="predicted"/>
<dbReference type="Proteomes" id="UP000799302">
    <property type="component" value="Unassembled WGS sequence"/>
</dbReference>